<keyword evidence="4" id="KW-0949">S-adenosyl-L-methionine</keyword>
<dbReference type="InterPro" id="IPR002941">
    <property type="entry name" value="DNA_methylase_N4/N6"/>
</dbReference>
<dbReference type="InterPro" id="IPR029063">
    <property type="entry name" value="SAM-dependent_MTases_sf"/>
</dbReference>
<dbReference type="Pfam" id="PF01555">
    <property type="entry name" value="N6_N4_Mtase"/>
    <property type="match status" value="1"/>
</dbReference>
<keyword evidence="7" id="KW-1185">Reference proteome</keyword>
<sequence length="657" mass="73120">MEKRALHSPDLTARNVERIAELFPQVVTESRDAEGNVTLAVDFDLLRQELSDHVVDGPQERYQLDWPGKRAAAFAANAPIAKTLRPVREESVDFDTTKNLFIEGDNLEALKLLQESYLGKVKLIYIDPPYNTGNDFVYEDDFAESSADYLARSGQRSETGDRLVANAEANGRFHSDWLSMMYSRLKLARGLLTDDGVMIVAIDDHEHANLRSLLDMVFGADNFLANVVWQGSGKNDARFTAGGLDYMLLYARSRTTLIAQDVRFKGPKRGYDDVMEAGRRAWEESGHDAARATTRYRDWWKTKPDVEAGLKAYSEIDEFGQIFTRDNLASPNPRENLQYEVLHPVTREPVPMHEYGWRLSREAMAERIAQRRIIFGPDHTTTPRFKRLLSDMDTQAIRPVISQERAPASDALTRLLDGKLFDYPKDTGVLGTWIDAVTSADKDAIVLDFFAGSASTAHAVMSLNATDQGNRRFIMVQLDEVLESGALARKRGYVTLAGVARERLRRAGEHVRQEAGPPGADLDVGFRSLHVATSNMADTLTTADDLVQFALSEAVESVKPDRTDEDLLFQVLLDWGIDLAEPIAVDDIEGRRVLSVADGALIACFADEVTDAVVGAIAARHPLRAVFLDAGFATDAARINAEQIFREVSPETEVRAI</sequence>
<evidence type="ECO:0000259" key="5">
    <source>
        <dbReference type="Pfam" id="PF01555"/>
    </source>
</evidence>
<name>A0A387BMW0_9MICO</name>
<dbReference type="GO" id="GO:0003677">
    <property type="term" value="F:DNA binding"/>
    <property type="evidence" value="ECO:0007669"/>
    <property type="project" value="InterPro"/>
</dbReference>
<dbReference type="RefSeq" id="WP_120787880.1">
    <property type="nucleotide sequence ID" value="NZ_CP032624.1"/>
</dbReference>
<evidence type="ECO:0000313" key="6">
    <source>
        <dbReference type="EMBL" id="AYG02346.1"/>
    </source>
</evidence>
<evidence type="ECO:0000256" key="1">
    <source>
        <dbReference type="ARBA" id="ARBA00006594"/>
    </source>
</evidence>
<dbReference type="InterPro" id="IPR002052">
    <property type="entry name" value="DNA_methylase_N6_adenine_CS"/>
</dbReference>
<dbReference type="PROSITE" id="PS00092">
    <property type="entry name" value="N6_MTASE"/>
    <property type="match status" value="1"/>
</dbReference>
<dbReference type="InterPro" id="IPR002295">
    <property type="entry name" value="N4/N6-MTase_EcoPI_Mod-like"/>
</dbReference>
<dbReference type="EMBL" id="CP032624">
    <property type="protein sequence ID" value="AYG02346.1"/>
    <property type="molecule type" value="Genomic_DNA"/>
</dbReference>
<evidence type="ECO:0000256" key="4">
    <source>
        <dbReference type="ARBA" id="ARBA00022691"/>
    </source>
</evidence>
<evidence type="ECO:0000313" key="7">
    <source>
        <dbReference type="Proteomes" id="UP000275069"/>
    </source>
</evidence>
<accession>A0A387BMW0</accession>
<gene>
    <name evidence="6" type="ORF">D7I44_01560</name>
</gene>
<dbReference type="REBASE" id="274712">
    <property type="entry name" value="M1.Gsp10M5ORF1560P"/>
</dbReference>
<dbReference type="PIRSF" id="PIRSF015855">
    <property type="entry name" value="TypeIII_Mtase_mKpnI"/>
    <property type="match status" value="1"/>
</dbReference>
<comment type="similarity">
    <text evidence="1">Belongs to the N(4)/N(6)-methyltransferase family.</text>
</comment>
<keyword evidence="2 6" id="KW-0489">Methyltransferase</keyword>
<evidence type="ECO:0000256" key="3">
    <source>
        <dbReference type="ARBA" id="ARBA00022679"/>
    </source>
</evidence>
<keyword evidence="3 6" id="KW-0808">Transferase</keyword>
<evidence type="ECO:0000256" key="2">
    <source>
        <dbReference type="ARBA" id="ARBA00022603"/>
    </source>
</evidence>
<dbReference type="GO" id="GO:0008170">
    <property type="term" value="F:N-methyltransferase activity"/>
    <property type="evidence" value="ECO:0007669"/>
    <property type="project" value="InterPro"/>
</dbReference>
<reference evidence="6 7" key="1">
    <citation type="submission" date="2018-09" db="EMBL/GenBank/DDBJ databases">
        <title>Genome sequencing of strain 2DFW10M-5.</title>
        <authorList>
            <person name="Heo J."/>
            <person name="Kim S.-J."/>
            <person name="Kwon S.-W."/>
        </authorList>
    </citation>
    <scope>NUCLEOTIDE SEQUENCE [LARGE SCALE GENOMIC DNA]</scope>
    <source>
        <strain evidence="6 7">2DFW10M-5</strain>
    </source>
</reference>
<dbReference type="GO" id="GO:0032259">
    <property type="term" value="P:methylation"/>
    <property type="evidence" value="ECO:0007669"/>
    <property type="project" value="UniProtKB-KW"/>
</dbReference>
<dbReference type="Gene3D" id="3.40.50.150">
    <property type="entry name" value="Vaccinia Virus protein VP39"/>
    <property type="match status" value="1"/>
</dbReference>
<proteinExistence type="inferred from homology"/>
<organism evidence="6 7">
    <name type="scientific">Gryllotalpicola protaetiae</name>
    <dbReference type="NCBI Taxonomy" id="2419771"/>
    <lineage>
        <taxon>Bacteria</taxon>
        <taxon>Bacillati</taxon>
        <taxon>Actinomycetota</taxon>
        <taxon>Actinomycetes</taxon>
        <taxon>Micrococcales</taxon>
        <taxon>Microbacteriaceae</taxon>
        <taxon>Gryllotalpicola</taxon>
    </lineage>
</organism>
<protein>
    <submittedName>
        <fullName evidence="6">Site-specific DNA-methyltransferase</fullName>
    </submittedName>
</protein>
<dbReference type="AlphaFoldDB" id="A0A387BMW0"/>
<dbReference type="OrthoDB" id="9773060at2"/>
<dbReference type="Proteomes" id="UP000275069">
    <property type="component" value="Chromosome"/>
</dbReference>
<dbReference type="SUPFAM" id="SSF53335">
    <property type="entry name" value="S-adenosyl-L-methionine-dependent methyltransferases"/>
    <property type="match status" value="1"/>
</dbReference>
<dbReference type="PRINTS" id="PR00506">
    <property type="entry name" value="D21N6MTFRASE"/>
</dbReference>
<dbReference type="KEGG" id="gry:D7I44_01560"/>
<feature type="domain" description="DNA methylase N-4/N-6" evidence="5">
    <location>
        <begin position="121"/>
        <end position="477"/>
    </location>
</feature>